<dbReference type="GO" id="GO:0005886">
    <property type="term" value="C:plasma membrane"/>
    <property type="evidence" value="ECO:0007669"/>
    <property type="project" value="UniProtKB-SubCell"/>
</dbReference>
<dbReference type="EMBL" id="WMIB01000004">
    <property type="protein sequence ID" value="MTH53057.1"/>
    <property type="molecule type" value="Genomic_DNA"/>
</dbReference>
<feature type="transmembrane region" description="Helical" evidence="8">
    <location>
        <begin position="100"/>
        <end position="120"/>
    </location>
</feature>
<feature type="transmembrane region" description="Helical" evidence="8">
    <location>
        <begin position="247"/>
        <end position="274"/>
    </location>
</feature>
<dbReference type="PANTHER" id="PTHR30472:SF25">
    <property type="entry name" value="ABC TRANSPORTER PERMEASE PROTEIN MJ0876-RELATED"/>
    <property type="match status" value="1"/>
</dbReference>
<dbReference type="Gene3D" id="1.10.3470.10">
    <property type="entry name" value="ABC transporter involved in vitamin B12 uptake, BtuC"/>
    <property type="match status" value="1"/>
</dbReference>
<evidence type="ECO:0000256" key="8">
    <source>
        <dbReference type="SAM" id="Phobius"/>
    </source>
</evidence>
<dbReference type="OrthoDB" id="9811721at2"/>
<proteinExistence type="inferred from homology"/>
<dbReference type="SUPFAM" id="SSF81345">
    <property type="entry name" value="ABC transporter involved in vitamin B12 uptake, BtuC"/>
    <property type="match status" value="1"/>
</dbReference>
<feature type="transmembrane region" description="Helical" evidence="8">
    <location>
        <begin position="315"/>
        <end position="336"/>
    </location>
</feature>
<comment type="subcellular location">
    <subcellularLocation>
        <location evidence="1">Cell membrane</location>
        <topology evidence="1">Multi-pass membrane protein</topology>
    </subcellularLocation>
</comment>
<gene>
    <name evidence="9" type="ORF">GKZ89_06500</name>
</gene>
<comment type="caution">
    <text evidence="9">The sequence shown here is derived from an EMBL/GenBank/DDBJ whole genome shotgun (WGS) entry which is preliminary data.</text>
</comment>
<dbReference type="GO" id="GO:0022857">
    <property type="term" value="F:transmembrane transporter activity"/>
    <property type="evidence" value="ECO:0007669"/>
    <property type="project" value="InterPro"/>
</dbReference>
<feature type="transmembrane region" description="Helical" evidence="8">
    <location>
        <begin position="160"/>
        <end position="180"/>
    </location>
</feature>
<evidence type="ECO:0000256" key="7">
    <source>
        <dbReference type="ARBA" id="ARBA00023136"/>
    </source>
</evidence>
<dbReference type="InterPro" id="IPR037294">
    <property type="entry name" value="ABC_BtuC-like"/>
</dbReference>
<keyword evidence="5 8" id="KW-0812">Transmembrane</keyword>
<feature type="transmembrane region" description="Helical" evidence="8">
    <location>
        <begin position="200"/>
        <end position="220"/>
    </location>
</feature>
<evidence type="ECO:0000256" key="1">
    <source>
        <dbReference type="ARBA" id="ARBA00004651"/>
    </source>
</evidence>
<feature type="transmembrane region" description="Helical" evidence="8">
    <location>
        <begin position="68"/>
        <end position="88"/>
    </location>
</feature>
<dbReference type="Pfam" id="PF01032">
    <property type="entry name" value="FecCD"/>
    <property type="match status" value="1"/>
</dbReference>
<dbReference type="RefSeq" id="WP_155111593.1">
    <property type="nucleotide sequence ID" value="NZ_WMIB01000004.1"/>
</dbReference>
<sequence length="342" mass="36036">MQTQFIRTSLQNNRVFQYTLAVVFFAVAFLAAVSIGSVALTPGEIVSVLFGGSASSAANESILTAIRFPRVILAALVGASLGLAGAAFQGLLRNPLADPYTLGVSSGASLGAVTVIYFGIQIFGVYTLPVISIAAGFATMLGVLGFAYLAQRKTSMETMILAGIIFNSFLGSFISLVIALSGEELRQVMNWLLGSVSMRGWPYVKMILPFTCAGAVLLLIHSRELNAFAFGEDRARHIGVHVKQKQILIVVAASMLTGSAVAVSGAVGFVGLVIPHMVRLLCGSDHRHLLPLSMITGAAFLILADLLARMIISPAELPIGIITAIAGAPVFAFILASRKRRV</sequence>
<keyword evidence="10" id="KW-1185">Reference proteome</keyword>
<keyword evidence="7 8" id="KW-0472">Membrane</keyword>
<organism evidence="9 10">
    <name type="scientific">Metabacillus mangrovi</name>
    <dbReference type="NCBI Taxonomy" id="1491830"/>
    <lineage>
        <taxon>Bacteria</taxon>
        <taxon>Bacillati</taxon>
        <taxon>Bacillota</taxon>
        <taxon>Bacilli</taxon>
        <taxon>Bacillales</taxon>
        <taxon>Bacillaceae</taxon>
        <taxon>Metabacillus</taxon>
    </lineage>
</organism>
<dbReference type="FunFam" id="1.10.3470.10:FF:000001">
    <property type="entry name" value="Vitamin B12 ABC transporter permease BtuC"/>
    <property type="match status" value="1"/>
</dbReference>
<dbReference type="AlphaFoldDB" id="A0A7X2S3N6"/>
<evidence type="ECO:0000313" key="10">
    <source>
        <dbReference type="Proteomes" id="UP000434639"/>
    </source>
</evidence>
<keyword evidence="6 8" id="KW-1133">Transmembrane helix</keyword>
<dbReference type="PANTHER" id="PTHR30472">
    <property type="entry name" value="FERRIC ENTEROBACTIN TRANSPORT SYSTEM PERMEASE PROTEIN"/>
    <property type="match status" value="1"/>
</dbReference>
<protein>
    <submittedName>
        <fullName evidence="9">Iron chelate uptake ABC transporter family permease subunit</fullName>
    </submittedName>
</protein>
<evidence type="ECO:0000256" key="6">
    <source>
        <dbReference type="ARBA" id="ARBA00022989"/>
    </source>
</evidence>
<keyword evidence="3" id="KW-0813">Transport</keyword>
<keyword evidence="4" id="KW-1003">Cell membrane</keyword>
<dbReference type="CDD" id="cd06550">
    <property type="entry name" value="TM_ABC_iron-siderophores_like"/>
    <property type="match status" value="1"/>
</dbReference>
<dbReference type="Proteomes" id="UP000434639">
    <property type="component" value="Unassembled WGS sequence"/>
</dbReference>
<evidence type="ECO:0000313" key="9">
    <source>
        <dbReference type="EMBL" id="MTH53057.1"/>
    </source>
</evidence>
<evidence type="ECO:0000256" key="5">
    <source>
        <dbReference type="ARBA" id="ARBA00022692"/>
    </source>
</evidence>
<feature type="transmembrane region" description="Helical" evidence="8">
    <location>
        <begin position="126"/>
        <end position="148"/>
    </location>
</feature>
<evidence type="ECO:0000256" key="3">
    <source>
        <dbReference type="ARBA" id="ARBA00022448"/>
    </source>
</evidence>
<evidence type="ECO:0000256" key="4">
    <source>
        <dbReference type="ARBA" id="ARBA00022475"/>
    </source>
</evidence>
<dbReference type="InterPro" id="IPR000522">
    <property type="entry name" value="ABC_transptr_permease_BtuC"/>
</dbReference>
<reference evidence="9 10" key="1">
    <citation type="journal article" date="2017" name="Int. J. Syst. Evol. Microbiol.">
        <title>Bacillus mangrovi sp. nov., isolated from a sediment sample from a mangrove forest.</title>
        <authorList>
            <person name="Gupta V."/>
            <person name="Singh P.K."/>
            <person name="Korpole S."/>
            <person name="Tanuku N.R.S."/>
            <person name="Pinnaka A.K."/>
        </authorList>
    </citation>
    <scope>NUCLEOTIDE SEQUENCE [LARGE SCALE GENOMIC DNA]</scope>
    <source>
        <strain evidence="9 10">KCTC 33872</strain>
    </source>
</reference>
<feature type="transmembrane region" description="Helical" evidence="8">
    <location>
        <begin position="289"/>
        <end position="308"/>
    </location>
</feature>
<comment type="similarity">
    <text evidence="2">Belongs to the binding-protein-dependent transport system permease family. FecCD subfamily.</text>
</comment>
<evidence type="ECO:0000256" key="2">
    <source>
        <dbReference type="ARBA" id="ARBA00007935"/>
    </source>
</evidence>
<feature type="transmembrane region" description="Helical" evidence="8">
    <location>
        <begin position="20"/>
        <end position="40"/>
    </location>
</feature>
<accession>A0A7X2S3N6</accession>
<name>A0A7X2S3N6_9BACI</name>
<dbReference type="GO" id="GO:0033214">
    <property type="term" value="P:siderophore-iron import into cell"/>
    <property type="evidence" value="ECO:0007669"/>
    <property type="project" value="TreeGrafter"/>
</dbReference>